<sequence length="108" mass="12309">MNEPNPDAQLCATREAVEKWLTLHGEFWDGDQNLTANNLTLWAISFLRITKDEAQAAEDRLKREGARAAFTRIQDVAERAAARAPEIDYDHLLATSFQMEMTRMNEQG</sequence>
<evidence type="ECO:0000313" key="1">
    <source>
        <dbReference type="EMBL" id="BDI29478.1"/>
    </source>
</evidence>
<dbReference type="KEGG" id="ccot:CCAX7_15290"/>
<organism evidence="1 2">
    <name type="scientific">Capsulimonas corticalis</name>
    <dbReference type="NCBI Taxonomy" id="2219043"/>
    <lineage>
        <taxon>Bacteria</taxon>
        <taxon>Bacillati</taxon>
        <taxon>Armatimonadota</taxon>
        <taxon>Armatimonadia</taxon>
        <taxon>Capsulimonadales</taxon>
        <taxon>Capsulimonadaceae</taxon>
        <taxon>Capsulimonas</taxon>
    </lineage>
</organism>
<proteinExistence type="predicted"/>
<dbReference type="Proteomes" id="UP000287394">
    <property type="component" value="Chromosome"/>
</dbReference>
<name>A0A402CZB5_9BACT</name>
<gene>
    <name evidence="1" type="ORF">CCAX7_15290</name>
</gene>
<reference evidence="1 2" key="1">
    <citation type="journal article" date="2019" name="Int. J. Syst. Evol. Microbiol.">
        <title>Capsulimonas corticalis gen. nov., sp. nov., an aerobic capsulated bacterium, of a novel bacterial order, Capsulimonadales ord. nov., of the class Armatimonadia of the phylum Armatimonadetes.</title>
        <authorList>
            <person name="Li J."/>
            <person name="Kudo C."/>
            <person name="Tonouchi A."/>
        </authorList>
    </citation>
    <scope>NUCLEOTIDE SEQUENCE [LARGE SCALE GENOMIC DNA]</scope>
    <source>
        <strain evidence="1 2">AX-7</strain>
    </source>
</reference>
<dbReference type="RefSeq" id="WP_119322638.1">
    <property type="nucleotide sequence ID" value="NZ_AP025739.1"/>
</dbReference>
<dbReference type="AlphaFoldDB" id="A0A402CZB5"/>
<evidence type="ECO:0000313" key="2">
    <source>
        <dbReference type="Proteomes" id="UP000287394"/>
    </source>
</evidence>
<keyword evidence="2" id="KW-1185">Reference proteome</keyword>
<dbReference type="EMBL" id="AP025739">
    <property type="protein sequence ID" value="BDI29478.1"/>
    <property type="molecule type" value="Genomic_DNA"/>
</dbReference>
<accession>A0A402CZB5</accession>
<protein>
    <submittedName>
        <fullName evidence="1">Uncharacterized protein</fullName>
    </submittedName>
</protein>